<keyword evidence="3" id="KW-1003">Cell membrane</keyword>
<feature type="transmembrane region" description="Helical" evidence="7">
    <location>
        <begin position="94"/>
        <end position="123"/>
    </location>
</feature>
<evidence type="ECO:0000256" key="6">
    <source>
        <dbReference type="ARBA" id="ARBA00023136"/>
    </source>
</evidence>
<dbReference type="STRING" id="1817892.AUK40_03770"/>
<feature type="transmembrane region" description="Helical" evidence="7">
    <location>
        <begin position="166"/>
        <end position="193"/>
    </location>
</feature>
<dbReference type="GO" id="GO:0005886">
    <property type="term" value="C:plasma membrane"/>
    <property type="evidence" value="ECO:0007669"/>
    <property type="project" value="UniProtKB-SubCell"/>
</dbReference>
<name>A0A1J5IJ61_9BACT</name>
<evidence type="ECO:0000256" key="3">
    <source>
        <dbReference type="ARBA" id="ARBA00022475"/>
    </source>
</evidence>
<dbReference type="AlphaFoldDB" id="A0A1J5IJ61"/>
<keyword evidence="6 7" id="KW-0472">Membrane</keyword>
<dbReference type="EMBL" id="MNZT01000065">
    <property type="protein sequence ID" value="OIP97141.1"/>
    <property type="molecule type" value="Genomic_DNA"/>
</dbReference>
<keyword evidence="5 7" id="KW-1133">Transmembrane helix</keyword>
<evidence type="ECO:0000313" key="8">
    <source>
        <dbReference type="EMBL" id="OIP97141.1"/>
    </source>
</evidence>
<sequence length="242" mass="25071">MHLPDEFLHNQAAFSAGAASLGALAVSLKKVMAEVKVKVTVLQQKFAGNRTGEGGKSFGLALSQKLQDMATLGGLIFALQMVNFPVANGTSGHFLGAALATAIVGPYAAILVMAAVVAVQALFFADGGMIALGANIFNMAVASVAITSLCFFFAKKINPSPYRTSAFLGLAAWLSVMTAALACSLEIAWSGAISLGTLTASMLKVHALIGLGETLITIVAVKLFFPKHTLSFVSKDEGHEHA</sequence>
<protein>
    <recommendedName>
        <fullName evidence="10">Cobalamin biosynthesis protein CbiM</fullName>
    </recommendedName>
</protein>
<proteinExistence type="predicted"/>
<evidence type="ECO:0000256" key="4">
    <source>
        <dbReference type="ARBA" id="ARBA00022692"/>
    </source>
</evidence>
<feature type="transmembrane region" description="Helical" evidence="7">
    <location>
        <begin position="205"/>
        <end position="225"/>
    </location>
</feature>
<dbReference type="PANTHER" id="PTHR34229:SF1">
    <property type="entry name" value="METAL TRANSPORT PROTEIN HI_1621-RELATED"/>
    <property type="match status" value="1"/>
</dbReference>
<evidence type="ECO:0000256" key="1">
    <source>
        <dbReference type="ARBA" id="ARBA00004651"/>
    </source>
</evidence>
<evidence type="ECO:0000256" key="2">
    <source>
        <dbReference type="ARBA" id="ARBA00022448"/>
    </source>
</evidence>
<dbReference type="Gene3D" id="1.10.1760.20">
    <property type="match status" value="1"/>
</dbReference>
<dbReference type="InterPro" id="IPR002751">
    <property type="entry name" value="CbiM/NikMN"/>
</dbReference>
<evidence type="ECO:0000256" key="5">
    <source>
        <dbReference type="ARBA" id="ARBA00022989"/>
    </source>
</evidence>
<gene>
    <name evidence="8" type="ORF">AUK40_03770</name>
</gene>
<keyword evidence="2" id="KW-0813">Transport</keyword>
<dbReference type="PANTHER" id="PTHR34229">
    <property type="entry name" value="METAL TRANSPORT PROTEIN HI_1621-RELATED"/>
    <property type="match status" value="1"/>
</dbReference>
<feature type="transmembrane region" description="Helical" evidence="7">
    <location>
        <begin position="129"/>
        <end position="154"/>
    </location>
</feature>
<evidence type="ECO:0008006" key="10">
    <source>
        <dbReference type="Google" id="ProtNLM"/>
    </source>
</evidence>
<accession>A0A1J5IJ61</accession>
<dbReference type="GO" id="GO:0000041">
    <property type="term" value="P:transition metal ion transport"/>
    <property type="evidence" value="ECO:0007669"/>
    <property type="project" value="InterPro"/>
</dbReference>
<reference evidence="8 9" key="1">
    <citation type="journal article" date="2016" name="Environ. Microbiol.">
        <title>Genomic resolution of a cold subsurface aquifer community provides metabolic insights for novel microbes adapted to high CO concentrations.</title>
        <authorList>
            <person name="Probst A.J."/>
            <person name="Castelle C.J."/>
            <person name="Singh A."/>
            <person name="Brown C.T."/>
            <person name="Anantharaman K."/>
            <person name="Sharon I."/>
            <person name="Hug L.A."/>
            <person name="Burstein D."/>
            <person name="Emerson J.B."/>
            <person name="Thomas B.C."/>
            <person name="Banfield J.F."/>
        </authorList>
    </citation>
    <scope>NUCLEOTIDE SEQUENCE [LARGE SCALE GENOMIC DNA]</scope>
    <source>
        <strain evidence="8">CG2_30_54_11</strain>
    </source>
</reference>
<evidence type="ECO:0000313" key="9">
    <source>
        <dbReference type="Proteomes" id="UP000183245"/>
    </source>
</evidence>
<feature type="transmembrane region" description="Helical" evidence="7">
    <location>
        <begin position="69"/>
        <end position="87"/>
    </location>
</feature>
<keyword evidence="4 7" id="KW-0812">Transmembrane</keyword>
<comment type="caution">
    <text evidence="8">The sequence shown here is derived from an EMBL/GenBank/DDBJ whole genome shotgun (WGS) entry which is preliminary data.</text>
</comment>
<dbReference type="Pfam" id="PF01891">
    <property type="entry name" value="CbiM"/>
    <property type="match status" value="1"/>
</dbReference>
<comment type="subcellular location">
    <subcellularLocation>
        <location evidence="1">Cell membrane</location>
        <topology evidence="1">Multi-pass membrane protein</topology>
    </subcellularLocation>
</comment>
<organism evidence="8 9">
    <name type="scientific">Candidatus Wirthbacteria bacterium CG2_30_54_11</name>
    <dbReference type="NCBI Taxonomy" id="1817892"/>
    <lineage>
        <taxon>Bacteria</taxon>
        <taxon>Candidatus Wirthbacteria</taxon>
    </lineage>
</organism>
<dbReference type="Proteomes" id="UP000183245">
    <property type="component" value="Unassembled WGS sequence"/>
</dbReference>
<evidence type="ECO:0000256" key="7">
    <source>
        <dbReference type="SAM" id="Phobius"/>
    </source>
</evidence>